<keyword evidence="2" id="KW-0479">Metal-binding</keyword>
<reference evidence="6 7" key="1">
    <citation type="submission" date="2017-09" db="EMBL/GenBank/DDBJ databases">
        <title>Depth-based differentiation of microbial function through sediment-hosted aquifers and enrichment of novel symbionts in the deep terrestrial subsurface.</title>
        <authorList>
            <person name="Probst A.J."/>
            <person name="Ladd B."/>
            <person name="Jarett J.K."/>
            <person name="Geller-Mcgrath D.E."/>
            <person name="Sieber C.M."/>
            <person name="Emerson J.B."/>
            <person name="Anantharaman K."/>
            <person name="Thomas B.C."/>
            <person name="Malmstrom R."/>
            <person name="Stieglmeier M."/>
            <person name="Klingl A."/>
            <person name="Woyke T."/>
            <person name="Ryan C.M."/>
            <person name="Banfield J.F."/>
        </authorList>
    </citation>
    <scope>NUCLEOTIDE SEQUENCE [LARGE SCALE GENOMIC DNA]</scope>
    <source>
        <strain evidence="6">CG11_big_fil_rev_8_21_14_0_20_39_10</strain>
    </source>
</reference>
<evidence type="ECO:0000256" key="2">
    <source>
        <dbReference type="ARBA" id="ARBA00022723"/>
    </source>
</evidence>
<dbReference type="InterPro" id="IPR007197">
    <property type="entry name" value="rSAM"/>
</dbReference>
<dbReference type="SUPFAM" id="SSF102114">
    <property type="entry name" value="Radical SAM enzymes"/>
    <property type="match status" value="1"/>
</dbReference>
<keyword evidence="4" id="KW-0411">Iron-sulfur</keyword>
<keyword evidence="3" id="KW-0408">Iron</keyword>
<dbReference type="GO" id="GO:0051536">
    <property type="term" value="F:iron-sulfur cluster binding"/>
    <property type="evidence" value="ECO:0007669"/>
    <property type="project" value="UniProtKB-KW"/>
</dbReference>
<dbReference type="EMBL" id="PCWW01000007">
    <property type="protein sequence ID" value="PIR14011.1"/>
    <property type="molecule type" value="Genomic_DNA"/>
</dbReference>
<sequence length="327" mass="37013">MKLNKTNNKNFILKEAVIAITYRCNSRCRMCNIWQKENHGDEIKVRDFFNLPARLKDINITGGEPFLREDLGEIIQAIKKRCPGAGIVISSNGLATDLVIRQVKSILKFDPNIGIAISIDGLGRAHDDVRGVQGAYGQAVETIQELKRIGVKNLKIAFTIGDYNYTELSGVYDLSKELRTEFSLAAVHSSKNYFGKENKIARKEEIAEQLDWLVGKELSGWDYKRWARAYFTYGLKEFLLTGKRILPDYSGKLNIFIDPCGDIYPCDVSGEKIGSLGKANKETKFSRGNLVSGECGNSWMICTARQAIKKHWFRAGRWILENKFLKI</sequence>
<dbReference type="Gene3D" id="3.20.20.70">
    <property type="entry name" value="Aldolase class I"/>
    <property type="match status" value="1"/>
</dbReference>
<organism evidence="6 7">
    <name type="scientific">Candidatus Falkowbacteria bacterium CG11_big_fil_rev_8_21_14_0_20_39_10</name>
    <dbReference type="NCBI Taxonomy" id="1974570"/>
    <lineage>
        <taxon>Bacteria</taxon>
        <taxon>Candidatus Falkowiibacteriota</taxon>
    </lineage>
</organism>
<dbReference type="SFLD" id="SFLDS00029">
    <property type="entry name" value="Radical_SAM"/>
    <property type="match status" value="1"/>
</dbReference>
<dbReference type="InterPro" id="IPR013785">
    <property type="entry name" value="Aldolase_TIM"/>
</dbReference>
<dbReference type="Proteomes" id="UP000230869">
    <property type="component" value="Unassembled WGS sequence"/>
</dbReference>
<dbReference type="Pfam" id="PF04055">
    <property type="entry name" value="Radical_SAM"/>
    <property type="match status" value="1"/>
</dbReference>
<dbReference type="PANTHER" id="PTHR11228:SF7">
    <property type="entry name" value="PQQA PEPTIDE CYCLASE"/>
    <property type="match status" value="1"/>
</dbReference>
<name>A0A2M6KA92_9BACT</name>
<evidence type="ECO:0000256" key="4">
    <source>
        <dbReference type="ARBA" id="ARBA00023014"/>
    </source>
</evidence>
<evidence type="ECO:0000256" key="1">
    <source>
        <dbReference type="ARBA" id="ARBA00022691"/>
    </source>
</evidence>
<evidence type="ECO:0000256" key="3">
    <source>
        <dbReference type="ARBA" id="ARBA00023004"/>
    </source>
</evidence>
<comment type="caution">
    <text evidence="6">The sequence shown here is derived from an EMBL/GenBank/DDBJ whole genome shotgun (WGS) entry which is preliminary data.</text>
</comment>
<dbReference type="AlphaFoldDB" id="A0A2M6KA92"/>
<keyword evidence="1" id="KW-0949">S-adenosyl-L-methionine</keyword>
<dbReference type="PANTHER" id="PTHR11228">
    <property type="entry name" value="RADICAL SAM DOMAIN PROTEIN"/>
    <property type="match status" value="1"/>
</dbReference>
<dbReference type="SFLD" id="SFLDG01067">
    <property type="entry name" value="SPASM/twitch_domain_containing"/>
    <property type="match status" value="1"/>
</dbReference>
<dbReference type="GO" id="GO:0046872">
    <property type="term" value="F:metal ion binding"/>
    <property type="evidence" value="ECO:0007669"/>
    <property type="project" value="UniProtKB-KW"/>
</dbReference>
<dbReference type="InterPro" id="IPR050377">
    <property type="entry name" value="Radical_SAM_PqqE_MftC-like"/>
</dbReference>
<accession>A0A2M6KA92</accession>
<dbReference type="CDD" id="cd01335">
    <property type="entry name" value="Radical_SAM"/>
    <property type="match status" value="1"/>
</dbReference>
<gene>
    <name evidence="6" type="ORF">COV49_00270</name>
</gene>
<evidence type="ECO:0000313" key="7">
    <source>
        <dbReference type="Proteomes" id="UP000230869"/>
    </source>
</evidence>
<protein>
    <recommendedName>
        <fullName evidence="5">Radical SAM core domain-containing protein</fullName>
    </recommendedName>
</protein>
<evidence type="ECO:0000259" key="5">
    <source>
        <dbReference type="Pfam" id="PF04055"/>
    </source>
</evidence>
<dbReference type="GO" id="GO:0003824">
    <property type="term" value="F:catalytic activity"/>
    <property type="evidence" value="ECO:0007669"/>
    <property type="project" value="InterPro"/>
</dbReference>
<evidence type="ECO:0000313" key="6">
    <source>
        <dbReference type="EMBL" id="PIR14011.1"/>
    </source>
</evidence>
<feature type="domain" description="Radical SAM core" evidence="5">
    <location>
        <begin position="19"/>
        <end position="164"/>
    </location>
</feature>
<dbReference type="InterPro" id="IPR058240">
    <property type="entry name" value="rSAM_sf"/>
</dbReference>
<proteinExistence type="predicted"/>